<evidence type="ECO:0000256" key="1">
    <source>
        <dbReference type="ARBA" id="ARBA00022603"/>
    </source>
</evidence>
<keyword evidence="2" id="KW-0808">Transferase</keyword>
<dbReference type="InterPro" id="IPR029063">
    <property type="entry name" value="SAM-dependent_MTases_sf"/>
</dbReference>
<proteinExistence type="predicted"/>
<keyword evidence="5" id="KW-1185">Reference proteome</keyword>
<dbReference type="GO" id="GO:0032259">
    <property type="term" value="P:methylation"/>
    <property type="evidence" value="ECO:0007669"/>
    <property type="project" value="UniProtKB-KW"/>
</dbReference>
<dbReference type="Proteomes" id="UP000292052">
    <property type="component" value="Unassembled WGS sequence"/>
</dbReference>
<keyword evidence="1 4" id="KW-0489">Methyltransferase</keyword>
<keyword evidence="3" id="KW-0949">S-adenosyl-L-methionine</keyword>
<evidence type="ECO:0000313" key="4">
    <source>
        <dbReference type="EMBL" id="RZC41201.1"/>
    </source>
</evidence>
<sequence length="188" mass="21540">MDILTLGIHRFWKKTLMRRVNPTANTNLIDMASGTGDIAIQFLEYIKNNNAEKDSHVTVCDINPHMLEVGKKRVKALNYNPKLITWLEADGGNLPLENDSFNAYTISLAFHACTNILKWSFDLYSYIMLAFTHVLYGQWQPYRHLVKNIQEFPSKETLKVMIEEAGFQNVTYENLLFGVATIHSGVKL</sequence>
<dbReference type="EMBL" id="QDEB01019295">
    <property type="protein sequence ID" value="RZC41201.1"/>
    <property type="molecule type" value="Genomic_DNA"/>
</dbReference>
<dbReference type="PANTHER" id="PTHR43591">
    <property type="entry name" value="METHYLTRANSFERASE"/>
    <property type="match status" value="1"/>
</dbReference>
<dbReference type="Gene3D" id="3.40.50.150">
    <property type="entry name" value="Vaccinia Virus protein VP39"/>
    <property type="match status" value="2"/>
</dbReference>
<dbReference type="PANTHER" id="PTHR43591:SF24">
    <property type="entry name" value="2-METHOXY-6-POLYPRENYL-1,4-BENZOQUINOL METHYLASE, MITOCHONDRIAL"/>
    <property type="match status" value="1"/>
</dbReference>
<dbReference type="CDD" id="cd02440">
    <property type="entry name" value="AdoMet_MTases"/>
    <property type="match status" value="1"/>
</dbReference>
<gene>
    <name evidence="4" type="ORF">BDFB_012397</name>
</gene>
<dbReference type="AlphaFoldDB" id="A0A482W7Q0"/>
<protein>
    <submittedName>
        <fullName evidence="4">2-methoxy-6-polyprenyl-1,4-benzoquinol methylase, mitochondrial</fullName>
    </submittedName>
</protein>
<dbReference type="InterPro" id="IPR004033">
    <property type="entry name" value="UbiE/COQ5_MeTrFase"/>
</dbReference>
<reference evidence="4 5" key="1">
    <citation type="submission" date="2017-03" db="EMBL/GenBank/DDBJ databases">
        <title>Genome of the blue death feigning beetle - Asbolus verrucosus.</title>
        <authorList>
            <person name="Rider S.D."/>
        </authorList>
    </citation>
    <scope>NUCLEOTIDE SEQUENCE [LARGE SCALE GENOMIC DNA]</scope>
    <source>
        <strain evidence="4">Butters</strain>
        <tissue evidence="4">Head and leg muscle</tissue>
    </source>
</reference>
<evidence type="ECO:0000256" key="3">
    <source>
        <dbReference type="ARBA" id="ARBA00022691"/>
    </source>
</evidence>
<comment type="caution">
    <text evidence="4">The sequence shown here is derived from an EMBL/GenBank/DDBJ whole genome shotgun (WGS) entry which is preliminary data.</text>
</comment>
<organism evidence="4 5">
    <name type="scientific">Asbolus verrucosus</name>
    <name type="common">Desert ironclad beetle</name>
    <dbReference type="NCBI Taxonomy" id="1661398"/>
    <lineage>
        <taxon>Eukaryota</taxon>
        <taxon>Metazoa</taxon>
        <taxon>Ecdysozoa</taxon>
        <taxon>Arthropoda</taxon>
        <taxon>Hexapoda</taxon>
        <taxon>Insecta</taxon>
        <taxon>Pterygota</taxon>
        <taxon>Neoptera</taxon>
        <taxon>Endopterygota</taxon>
        <taxon>Coleoptera</taxon>
        <taxon>Polyphaga</taxon>
        <taxon>Cucujiformia</taxon>
        <taxon>Tenebrionidae</taxon>
        <taxon>Pimeliinae</taxon>
        <taxon>Asbolus</taxon>
    </lineage>
</organism>
<dbReference type="Pfam" id="PF01209">
    <property type="entry name" value="Ubie_methyltran"/>
    <property type="match status" value="1"/>
</dbReference>
<dbReference type="PROSITE" id="PS51608">
    <property type="entry name" value="SAM_MT_UBIE"/>
    <property type="match status" value="1"/>
</dbReference>
<dbReference type="SUPFAM" id="SSF53335">
    <property type="entry name" value="S-adenosyl-L-methionine-dependent methyltransferases"/>
    <property type="match status" value="1"/>
</dbReference>
<accession>A0A482W7Q0</accession>
<evidence type="ECO:0000313" key="5">
    <source>
        <dbReference type="Proteomes" id="UP000292052"/>
    </source>
</evidence>
<feature type="non-terminal residue" evidence="4">
    <location>
        <position position="188"/>
    </location>
</feature>
<evidence type="ECO:0000256" key="2">
    <source>
        <dbReference type="ARBA" id="ARBA00022679"/>
    </source>
</evidence>
<dbReference type="GO" id="GO:0008425">
    <property type="term" value="F:2-methoxy-6-polyprenyl-1,4-benzoquinol methyltransferase activity"/>
    <property type="evidence" value="ECO:0007669"/>
    <property type="project" value="TreeGrafter"/>
</dbReference>
<dbReference type="OrthoDB" id="6329284at2759"/>
<dbReference type="STRING" id="1661398.A0A482W7Q0"/>
<name>A0A482W7Q0_ASBVE</name>